<name>Q2JCG4_FRACC</name>
<dbReference type="STRING" id="106370.Francci3_1652"/>
<proteinExistence type="predicted"/>
<dbReference type="eggNOG" id="COG0431">
    <property type="taxonomic scope" value="Bacteria"/>
</dbReference>
<dbReference type="PANTHER" id="PTHR30543:SF21">
    <property type="entry name" value="NAD(P)H-DEPENDENT FMN REDUCTASE LOT6"/>
    <property type="match status" value="1"/>
</dbReference>
<feature type="domain" description="NADPH-dependent FMN reductase-like" evidence="1">
    <location>
        <begin position="6"/>
        <end position="144"/>
    </location>
</feature>
<keyword evidence="3" id="KW-1185">Reference proteome</keyword>
<evidence type="ECO:0000313" key="2">
    <source>
        <dbReference type="EMBL" id="ABD11028.1"/>
    </source>
</evidence>
<dbReference type="SUPFAM" id="SSF52218">
    <property type="entry name" value="Flavoproteins"/>
    <property type="match status" value="1"/>
</dbReference>
<gene>
    <name evidence="2" type="ordered locus">Francci3_1652</name>
</gene>
<dbReference type="Proteomes" id="UP000001937">
    <property type="component" value="Chromosome"/>
</dbReference>
<dbReference type="KEGG" id="fra:Francci3_1652"/>
<accession>Q2JCG4</accession>
<reference evidence="2 3" key="1">
    <citation type="journal article" date="2007" name="Genome Res.">
        <title>Genome characteristics of facultatively symbiotic Frankia sp. strains reflect host range and host plant biogeography.</title>
        <authorList>
            <person name="Normand P."/>
            <person name="Lapierre P."/>
            <person name="Tisa L.S."/>
            <person name="Gogarten J.P."/>
            <person name="Alloisio N."/>
            <person name="Bagnarol E."/>
            <person name="Bassi C.A."/>
            <person name="Berry A.M."/>
            <person name="Bickhart D.M."/>
            <person name="Choisne N."/>
            <person name="Couloux A."/>
            <person name="Cournoyer B."/>
            <person name="Cruveiller S."/>
            <person name="Daubin V."/>
            <person name="Demange N."/>
            <person name="Francino M.P."/>
            <person name="Goltsman E."/>
            <person name="Huang Y."/>
            <person name="Kopp O.R."/>
            <person name="Labarre L."/>
            <person name="Lapidus A."/>
            <person name="Lavire C."/>
            <person name="Marechal J."/>
            <person name="Martinez M."/>
            <person name="Mastronunzio J.E."/>
            <person name="Mullin B.C."/>
            <person name="Niemann J."/>
            <person name="Pujic P."/>
            <person name="Rawnsley T."/>
            <person name="Rouy Z."/>
            <person name="Schenowitz C."/>
            <person name="Sellstedt A."/>
            <person name="Tavares F."/>
            <person name="Tomkins J.P."/>
            <person name="Vallenet D."/>
            <person name="Valverde C."/>
            <person name="Wall L.G."/>
            <person name="Wang Y."/>
            <person name="Medigue C."/>
            <person name="Benson D.R."/>
        </authorList>
    </citation>
    <scope>NUCLEOTIDE SEQUENCE [LARGE SCALE GENOMIC DNA]</scope>
    <source>
        <strain evidence="3">DSM 45818 / CECT 9043 / CcI3</strain>
    </source>
</reference>
<dbReference type="Pfam" id="PF03358">
    <property type="entry name" value="FMN_red"/>
    <property type="match status" value="1"/>
</dbReference>
<dbReference type="EMBL" id="CP000249">
    <property type="protein sequence ID" value="ABD11028.1"/>
    <property type="molecule type" value="Genomic_DNA"/>
</dbReference>
<dbReference type="GO" id="GO:0005829">
    <property type="term" value="C:cytosol"/>
    <property type="evidence" value="ECO:0007669"/>
    <property type="project" value="TreeGrafter"/>
</dbReference>
<dbReference type="InterPro" id="IPR005025">
    <property type="entry name" value="FMN_Rdtase-like_dom"/>
</dbReference>
<evidence type="ECO:0000259" key="1">
    <source>
        <dbReference type="Pfam" id="PF03358"/>
    </source>
</evidence>
<dbReference type="HOGENOM" id="CLU_055322_4_3_11"/>
<dbReference type="PANTHER" id="PTHR30543">
    <property type="entry name" value="CHROMATE REDUCTASE"/>
    <property type="match status" value="1"/>
</dbReference>
<organism evidence="2 3">
    <name type="scientific">Frankia casuarinae (strain DSM 45818 / CECT 9043 / HFP020203 / CcI3)</name>
    <dbReference type="NCBI Taxonomy" id="106370"/>
    <lineage>
        <taxon>Bacteria</taxon>
        <taxon>Bacillati</taxon>
        <taxon>Actinomycetota</taxon>
        <taxon>Actinomycetes</taxon>
        <taxon>Frankiales</taxon>
        <taxon>Frankiaceae</taxon>
        <taxon>Frankia</taxon>
    </lineage>
</organism>
<protein>
    <submittedName>
        <fullName evidence="2">NADPH-dependent FMN reductase</fullName>
    </submittedName>
</protein>
<dbReference type="PhylomeDB" id="Q2JCG4"/>
<dbReference type="InterPro" id="IPR050712">
    <property type="entry name" value="NAD(P)H-dep_reductase"/>
</dbReference>
<dbReference type="AlphaFoldDB" id="Q2JCG4"/>
<evidence type="ECO:0000313" key="3">
    <source>
        <dbReference type="Proteomes" id="UP000001937"/>
    </source>
</evidence>
<sequence>MDATQKILLLCGSLRAGSSNSALLRTTRALTPPGFVADDYDGMAKLPHFNPDDDQDPLPVSVVDLRARIASAAAILICTPEYAGALPGSFKNLLDWTVGGIEIGDKPTAWINVSPSTTKAADAHDSLRKVLRYTGAMIVEEACMHIPVHRSTINDQGVVTDDQIRAGVLKSLAALTAAVS</sequence>
<dbReference type="Gene3D" id="3.40.50.360">
    <property type="match status" value="1"/>
</dbReference>
<dbReference type="GO" id="GO:0010181">
    <property type="term" value="F:FMN binding"/>
    <property type="evidence" value="ECO:0007669"/>
    <property type="project" value="TreeGrafter"/>
</dbReference>
<dbReference type="RefSeq" id="WP_011436091.1">
    <property type="nucleotide sequence ID" value="NC_007777.1"/>
</dbReference>
<dbReference type="GO" id="GO:0016491">
    <property type="term" value="F:oxidoreductase activity"/>
    <property type="evidence" value="ECO:0007669"/>
    <property type="project" value="InterPro"/>
</dbReference>
<dbReference type="InterPro" id="IPR029039">
    <property type="entry name" value="Flavoprotein-like_sf"/>
</dbReference>